<gene>
    <name evidence="13" type="ORF">GYA55_14065</name>
</gene>
<dbReference type="GO" id="GO:0022857">
    <property type="term" value="F:transmembrane transporter activity"/>
    <property type="evidence" value="ECO:0007669"/>
    <property type="project" value="InterPro"/>
</dbReference>
<dbReference type="GO" id="GO:0005886">
    <property type="term" value="C:plasma membrane"/>
    <property type="evidence" value="ECO:0007669"/>
    <property type="project" value="UniProtKB-SubCell"/>
</dbReference>
<evidence type="ECO:0000313" key="13">
    <source>
        <dbReference type="EMBL" id="NMC64285.1"/>
    </source>
</evidence>
<dbReference type="EMBL" id="JAAZON010000638">
    <property type="protein sequence ID" value="NMC64285.1"/>
    <property type="molecule type" value="Genomic_DNA"/>
</dbReference>
<reference evidence="13 14" key="1">
    <citation type="journal article" date="2020" name="Biotechnol. Biofuels">
        <title>New insights from the biogas microbiome by comprehensive genome-resolved metagenomics of nearly 1600 species originating from multiple anaerobic digesters.</title>
        <authorList>
            <person name="Campanaro S."/>
            <person name="Treu L."/>
            <person name="Rodriguez-R L.M."/>
            <person name="Kovalovszki A."/>
            <person name="Ziels R.M."/>
            <person name="Maus I."/>
            <person name="Zhu X."/>
            <person name="Kougias P.G."/>
            <person name="Basile A."/>
            <person name="Luo G."/>
            <person name="Schluter A."/>
            <person name="Konstantinidis K.T."/>
            <person name="Angelidaki I."/>
        </authorList>
    </citation>
    <scope>NUCLEOTIDE SEQUENCE [LARGE SCALE GENOMIC DNA]</scope>
    <source>
        <strain evidence="13">AS27yjCOA_65</strain>
    </source>
</reference>
<keyword evidence="5" id="KW-0441">Lipid A biosynthesis</keyword>
<comment type="caution">
    <text evidence="13">The sequence shown here is derived from an EMBL/GenBank/DDBJ whole genome shotgun (WGS) entry which is preliminary data.</text>
</comment>
<dbReference type="SUPFAM" id="SSF103481">
    <property type="entry name" value="Multidrug resistance efflux transporter EmrE"/>
    <property type="match status" value="1"/>
</dbReference>
<evidence type="ECO:0000256" key="2">
    <source>
        <dbReference type="ARBA" id="ARBA00022475"/>
    </source>
</evidence>
<accession>A0A7X9IL13</accession>
<dbReference type="InterPro" id="IPR037185">
    <property type="entry name" value="EmrE-like"/>
</dbReference>
<dbReference type="InterPro" id="IPR000390">
    <property type="entry name" value="Small_drug/metabolite_transptr"/>
</dbReference>
<sequence length="118" mass="12794">MNAIIIIIIGVIFAAFGQVSWKLGMNQAGTHAALNFASLSAVLLNPYVLLGFVMYGLSTIFWLIALSKKDLSFVYPFISLTYIFVLMLSNLVLKESIGLNKIAGTLAIIIGLIIISRA</sequence>
<keyword evidence="10 11" id="KW-0472">Membrane</keyword>
<evidence type="ECO:0000256" key="7">
    <source>
        <dbReference type="ARBA" id="ARBA00022985"/>
    </source>
</evidence>
<evidence type="ECO:0000259" key="12">
    <source>
        <dbReference type="Pfam" id="PF00892"/>
    </source>
</evidence>
<keyword evidence="6 11" id="KW-0812">Transmembrane</keyword>
<keyword evidence="4" id="KW-0997">Cell inner membrane</keyword>
<evidence type="ECO:0000256" key="8">
    <source>
        <dbReference type="ARBA" id="ARBA00022989"/>
    </source>
</evidence>
<keyword evidence="2" id="KW-1003">Cell membrane</keyword>
<keyword evidence="7" id="KW-0448">Lipopolysaccharide biosynthesis</keyword>
<evidence type="ECO:0000256" key="4">
    <source>
        <dbReference type="ARBA" id="ARBA00022519"/>
    </source>
</evidence>
<name>A0A7X9IL13_9DELT</name>
<dbReference type="AlphaFoldDB" id="A0A7X9IL13"/>
<dbReference type="Pfam" id="PF00892">
    <property type="entry name" value="EamA"/>
    <property type="match status" value="1"/>
</dbReference>
<dbReference type="GO" id="GO:0009103">
    <property type="term" value="P:lipopolysaccharide biosynthetic process"/>
    <property type="evidence" value="ECO:0007669"/>
    <property type="project" value="UniProtKB-KW"/>
</dbReference>
<dbReference type="PANTHER" id="PTHR30561">
    <property type="entry name" value="SMR FAMILY PROTON-DEPENDENT DRUG EFFLUX TRANSPORTER SUGE"/>
    <property type="match status" value="1"/>
</dbReference>
<protein>
    <submittedName>
        <fullName evidence="13">EamA family transporter</fullName>
    </submittedName>
</protein>
<feature type="transmembrane region" description="Helical" evidence="11">
    <location>
        <begin position="48"/>
        <end position="66"/>
    </location>
</feature>
<organism evidence="13 14">
    <name type="scientific">SAR324 cluster bacterium</name>
    <dbReference type="NCBI Taxonomy" id="2024889"/>
    <lineage>
        <taxon>Bacteria</taxon>
        <taxon>Deltaproteobacteria</taxon>
        <taxon>SAR324 cluster</taxon>
    </lineage>
</organism>
<keyword evidence="8 11" id="KW-1133">Transmembrane helix</keyword>
<feature type="transmembrane region" description="Helical" evidence="11">
    <location>
        <begin position="73"/>
        <end position="93"/>
    </location>
</feature>
<feature type="domain" description="EamA" evidence="12">
    <location>
        <begin position="47"/>
        <end position="116"/>
    </location>
</feature>
<evidence type="ECO:0000256" key="9">
    <source>
        <dbReference type="ARBA" id="ARBA00023098"/>
    </source>
</evidence>
<evidence type="ECO:0000256" key="6">
    <source>
        <dbReference type="ARBA" id="ARBA00022692"/>
    </source>
</evidence>
<comment type="subcellular location">
    <subcellularLocation>
        <location evidence="1">Cell membrane</location>
        <topology evidence="1">Multi-pass membrane protein</topology>
    </subcellularLocation>
</comment>
<keyword evidence="3" id="KW-0444">Lipid biosynthesis</keyword>
<evidence type="ECO:0000256" key="3">
    <source>
        <dbReference type="ARBA" id="ARBA00022516"/>
    </source>
</evidence>
<dbReference type="PANTHER" id="PTHR30561:SF9">
    <property type="entry name" value="4-AMINO-4-DEOXY-L-ARABINOSE-PHOSPHOUNDECAPRENOL FLIPPASE SUBUNIT ARNF-RELATED"/>
    <property type="match status" value="1"/>
</dbReference>
<evidence type="ECO:0000313" key="14">
    <source>
        <dbReference type="Proteomes" id="UP000524246"/>
    </source>
</evidence>
<proteinExistence type="predicted"/>
<evidence type="ECO:0000256" key="10">
    <source>
        <dbReference type="ARBA" id="ARBA00023136"/>
    </source>
</evidence>
<feature type="transmembrane region" description="Helical" evidence="11">
    <location>
        <begin position="99"/>
        <end position="116"/>
    </location>
</feature>
<dbReference type="InterPro" id="IPR000620">
    <property type="entry name" value="EamA_dom"/>
</dbReference>
<evidence type="ECO:0000256" key="11">
    <source>
        <dbReference type="SAM" id="Phobius"/>
    </source>
</evidence>
<dbReference type="Gene3D" id="1.10.3730.20">
    <property type="match status" value="1"/>
</dbReference>
<evidence type="ECO:0000256" key="5">
    <source>
        <dbReference type="ARBA" id="ARBA00022556"/>
    </source>
</evidence>
<keyword evidence="9" id="KW-0443">Lipid metabolism</keyword>
<dbReference type="Proteomes" id="UP000524246">
    <property type="component" value="Unassembled WGS sequence"/>
</dbReference>
<evidence type="ECO:0000256" key="1">
    <source>
        <dbReference type="ARBA" id="ARBA00004651"/>
    </source>
</evidence>